<dbReference type="PANTHER" id="PTHR26379">
    <property type="entry name" value="BTB/POZ AND MATH DOMAIN-CONTAINING PROTEIN 1"/>
    <property type="match status" value="1"/>
</dbReference>
<organism evidence="5 6">
    <name type="scientific">Sorghum bicolor</name>
    <name type="common">Sorghum</name>
    <name type="synonym">Sorghum vulgare</name>
    <dbReference type="NCBI Taxonomy" id="4558"/>
    <lineage>
        <taxon>Eukaryota</taxon>
        <taxon>Viridiplantae</taxon>
        <taxon>Streptophyta</taxon>
        <taxon>Embryophyta</taxon>
        <taxon>Tracheophyta</taxon>
        <taxon>Spermatophyta</taxon>
        <taxon>Magnoliopsida</taxon>
        <taxon>Liliopsida</taxon>
        <taxon>Poales</taxon>
        <taxon>Poaceae</taxon>
        <taxon>PACMAD clade</taxon>
        <taxon>Panicoideae</taxon>
        <taxon>Andropogonodae</taxon>
        <taxon>Andropogoneae</taxon>
        <taxon>Sorghinae</taxon>
        <taxon>Sorghum</taxon>
    </lineage>
</organism>
<dbReference type="InterPro" id="IPR011333">
    <property type="entry name" value="SKP1/BTB/POZ_sf"/>
</dbReference>
<dbReference type="EMBL" id="CM027680">
    <property type="protein sequence ID" value="KAG0549446.1"/>
    <property type="molecule type" value="Genomic_DNA"/>
</dbReference>
<reference evidence="5" key="1">
    <citation type="journal article" date="2019" name="BMC Genomics">
        <title>A new reference genome for Sorghum bicolor reveals high levels of sequence similarity between sweet and grain genotypes: implications for the genetics of sugar metabolism.</title>
        <authorList>
            <person name="Cooper E.A."/>
            <person name="Brenton Z.W."/>
            <person name="Flinn B.S."/>
            <person name="Jenkins J."/>
            <person name="Shu S."/>
            <person name="Flowers D."/>
            <person name="Luo F."/>
            <person name="Wang Y."/>
            <person name="Xia P."/>
            <person name="Barry K."/>
            <person name="Daum C."/>
            <person name="Lipzen A."/>
            <person name="Yoshinaga Y."/>
            <person name="Schmutz J."/>
            <person name="Saski C."/>
            <person name="Vermerris W."/>
            <person name="Kresovich S."/>
        </authorList>
    </citation>
    <scope>NUCLEOTIDE SEQUENCE</scope>
</reference>
<dbReference type="GO" id="GO:0016567">
    <property type="term" value="P:protein ubiquitination"/>
    <property type="evidence" value="ECO:0007669"/>
    <property type="project" value="InterPro"/>
</dbReference>
<evidence type="ECO:0000256" key="2">
    <source>
        <dbReference type="ARBA" id="ARBA00010846"/>
    </source>
</evidence>
<evidence type="ECO:0000313" key="6">
    <source>
        <dbReference type="Proteomes" id="UP000807115"/>
    </source>
</evidence>
<protein>
    <recommendedName>
        <fullName evidence="7">BTB domain-containing protein</fullName>
    </recommendedName>
</protein>
<dbReference type="Gene3D" id="2.60.210.10">
    <property type="entry name" value="Apoptosis, Tumor Necrosis Factor Receptor Associated Protein 2, Chain A"/>
    <property type="match status" value="1"/>
</dbReference>
<name>A0A921V1A3_SORBI</name>
<dbReference type="CDD" id="cd18280">
    <property type="entry name" value="BTB_POZ_BPM_plant"/>
    <property type="match status" value="1"/>
</dbReference>
<sequence>MSFAGVSFIGSGGLLGRSTPATAASLVTDSGYHLLVIDGYSRTRETTPNGDCIKSSPFRVGCHSWCIQYYPNGRVSEVADCIHLALVLDEHNIEEAVKVQFDFSLVDKAEKQLPSNIHETEVINFSNETPCYGCAFMNRNELEKSELLKDDSLTIKCDIMVIKDVDIDRTGANTAPFVVVPASDMIQHLSSLLQSTEGSDVTFEIGREIFAAHRCVLACRSTVFKGLLGSMNEGTTAGVVRIDDMEARVFKLLLGFIYRDSVPEKEAEDDDVMWQHLLVAADRYDLLRLRLICEQKLCTYINTTTAATILALAERHHGRGLKDASLDFLTRAHANLQEVTVLGGLDHLASTCPLVLKELIVKLVSPNKKARIDVNTAFVTVPASDMHQHFTHLLQSGEDTDVVFEVSGEKLHAHRCILAARSAVFRAELFGPMKEGTTTGVIRINDMEARVFKLMLTFIYSDSMPDINEEEDMEEDEEKDDDVDDIEVTWQHLLVAADRYDLQRLRLMCENKLCGYINTTKVASILELAEQHHCRGLKEACLDFLNFPPNLQQVMAAGGLSHLSSSCPSVLIDLIAKLAYLKPSDEL</sequence>
<comment type="pathway">
    <text evidence="1">Protein modification; protein ubiquitination.</text>
</comment>
<dbReference type="Gene3D" id="3.30.710.10">
    <property type="entry name" value="Potassium Channel Kv1.1, Chain A"/>
    <property type="match status" value="2"/>
</dbReference>
<evidence type="ECO:0000313" key="5">
    <source>
        <dbReference type="EMBL" id="KAG0549446.1"/>
    </source>
</evidence>
<gene>
    <name evidence="5" type="ORF">BDA96_01G256400</name>
</gene>
<dbReference type="InterPro" id="IPR002083">
    <property type="entry name" value="MATH/TRAF_dom"/>
</dbReference>
<evidence type="ECO:0000259" key="3">
    <source>
        <dbReference type="PROSITE" id="PS50097"/>
    </source>
</evidence>
<dbReference type="CDD" id="cd00121">
    <property type="entry name" value="MATH"/>
    <property type="match status" value="1"/>
</dbReference>
<comment type="caution">
    <text evidence="5">The sequence shown here is derived from an EMBL/GenBank/DDBJ whole genome shotgun (WGS) entry which is preliminary data.</text>
</comment>
<dbReference type="Pfam" id="PF22486">
    <property type="entry name" value="MATH_2"/>
    <property type="match status" value="1"/>
</dbReference>
<dbReference type="SMART" id="SM00225">
    <property type="entry name" value="BTB"/>
    <property type="match status" value="2"/>
</dbReference>
<feature type="domain" description="BTB" evidence="3">
    <location>
        <begin position="199"/>
        <end position="266"/>
    </location>
</feature>
<dbReference type="Pfam" id="PF00651">
    <property type="entry name" value="BTB"/>
    <property type="match status" value="2"/>
</dbReference>
<evidence type="ECO:0008006" key="7">
    <source>
        <dbReference type="Google" id="ProtNLM"/>
    </source>
</evidence>
<comment type="similarity">
    <text evidence="2">Belongs to the Tdpoz family.</text>
</comment>
<accession>A0A921V1A3</accession>
<dbReference type="InterPro" id="IPR056423">
    <property type="entry name" value="BACK_BPM_SPOP"/>
</dbReference>
<evidence type="ECO:0000256" key="1">
    <source>
        <dbReference type="ARBA" id="ARBA00004906"/>
    </source>
</evidence>
<feature type="domain" description="MATH" evidence="4">
    <location>
        <begin position="30"/>
        <end position="159"/>
    </location>
</feature>
<evidence type="ECO:0000259" key="4">
    <source>
        <dbReference type="PROSITE" id="PS50144"/>
    </source>
</evidence>
<reference evidence="5" key="2">
    <citation type="submission" date="2020-10" db="EMBL/GenBank/DDBJ databases">
        <authorList>
            <person name="Cooper E.A."/>
            <person name="Brenton Z.W."/>
            <person name="Flinn B.S."/>
            <person name="Jenkins J."/>
            <person name="Shu S."/>
            <person name="Flowers D."/>
            <person name="Luo F."/>
            <person name="Wang Y."/>
            <person name="Xia P."/>
            <person name="Barry K."/>
            <person name="Daum C."/>
            <person name="Lipzen A."/>
            <person name="Yoshinaga Y."/>
            <person name="Schmutz J."/>
            <person name="Saski C."/>
            <person name="Vermerris W."/>
            <person name="Kresovich S."/>
        </authorList>
    </citation>
    <scope>NUCLEOTIDE SEQUENCE</scope>
</reference>
<dbReference type="Pfam" id="PF24570">
    <property type="entry name" value="BACK_BPM_SPOP"/>
    <property type="match status" value="2"/>
</dbReference>
<feature type="domain" description="BTB" evidence="3">
    <location>
        <begin position="400"/>
        <end position="464"/>
    </location>
</feature>
<dbReference type="PROSITE" id="PS50097">
    <property type="entry name" value="BTB"/>
    <property type="match status" value="2"/>
</dbReference>
<dbReference type="Gene3D" id="1.25.40.420">
    <property type="match status" value="2"/>
</dbReference>
<dbReference type="InterPro" id="IPR000210">
    <property type="entry name" value="BTB/POZ_dom"/>
</dbReference>
<dbReference type="InterPro" id="IPR045005">
    <property type="entry name" value="BPM1-6"/>
</dbReference>
<dbReference type="PANTHER" id="PTHR26379:SF381">
    <property type="entry name" value="OS10G0429300 PROTEIN"/>
    <property type="match status" value="1"/>
</dbReference>
<dbReference type="SUPFAM" id="SSF54695">
    <property type="entry name" value="POZ domain"/>
    <property type="match status" value="2"/>
</dbReference>
<dbReference type="InterPro" id="IPR008974">
    <property type="entry name" value="TRAF-like"/>
</dbReference>
<dbReference type="PROSITE" id="PS50144">
    <property type="entry name" value="MATH"/>
    <property type="match status" value="1"/>
</dbReference>
<dbReference type="SUPFAM" id="SSF49599">
    <property type="entry name" value="TRAF domain-like"/>
    <property type="match status" value="1"/>
</dbReference>
<dbReference type="Proteomes" id="UP000807115">
    <property type="component" value="Chromosome 1"/>
</dbReference>
<dbReference type="AlphaFoldDB" id="A0A921V1A3"/>
<proteinExistence type="inferred from homology"/>